<evidence type="ECO:0000313" key="7">
    <source>
        <dbReference type="Proteomes" id="UP001396334"/>
    </source>
</evidence>
<gene>
    <name evidence="6" type="ORF">V6N11_052319</name>
</gene>
<comment type="function">
    <text evidence="1">May be involved in environmental stress response.</text>
</comment>
<evidence type="ECO:0000313" key="6">
    <source>
        <dbReference type="EMBL" id="KAK9046432.1"/>
    </source>
</evidence>
<evidence type="ECO:0000256" key="4">
    <source>
        <dbReference type="ARBA" id="ARBA00022833"/>
    </source>
</evidence>
<comment type="caution">
    <text evidence="6">The sequence shown here is derived from an EMBL/GenBank/DDBJ whole genome shotgun (WGS) entry which is preliminary data.</text>
</comment>
<protein>
    <recommendedName>
        <fullName evidence="5">A20-type domain-containing protein</fullName>
    </recommendedName>
</protein>
<evidence type="ECO:0000256" key="3">
    <source>
        <dbReference type="ARBA" id="ARBA00022771"/>
    </source>
</evidence>
<dbReference type="SMART" id="SM00259">
    <property type="entry name" value="ZnF_A20"/>
    <property type="match status" value="1"/>
</dbReference>
<reference evidence="6 7" key="1">
    <citation type="journal article" date="2024" name="G3 (Bethesda)">
        <title>Genome assembly of Hibiscus sabdariffa L. provides insights into metabolisms of medicinal natural products.</title>
        <authorList>
            <person name="Kim T."/>
        </authorList>
    </citation>
    <scope>NUCLEOTIDE SEQUENCE [LARGE SCALE GENOMIC DNA]</scope>
    <source>
        <strain evidence="6">TK-2024</strain>
        <tissue evidence="6">Old leaves</tissue>
    </source>
</reference>
<keyword evidence="4" id="KW-0862">Zinc</keyword>
<dbReference type="Gene3D" id="1.20.5.4770">
    <property type="match status" value="1"/>
</dbReference>
<keyword evidence="3" id="KW-0863">Zinc-finger</keyword>
<evidence type="ECO:0000259" key="5">
    <source>
        <dbReference type="PROSITE" id="PS51036"/>
    </source>
</evidence>
<feature type="domain" description="A20-type" evidence="5">
    <location>
        <begin position="51"/>
        <end position="85"/>
    </location>
</feature>
<keyword evidence="7" id="KW-1185">Reference proteome</keyword>
<dbReference type="InterPro" id="IPR002653">
    <property type="entry name" value="Znf_A20"/>
</dbReference>
<accession>A0ABR2UAE5</accession>
<dbReference type="Proteomes" id="UP001396334">
    <property type="component" value="Unassembled WGS sequence"/>
</dbReference>
<name>A0ABR2UAE5_9ROSI</name>
<organism evidence="6 7">
    <name type="scientific">Hibiscus sabdariffa</name>
    <name type="common">roselle</name>
    <dbReference type="NCBI Taxonomy" id="183260"/>
    <lineage>
        <taxon>Eukaryota</taxon>
        <taxon>Viridiplantae</taxon>
        <taxon>Streptophyta</taxon>
        <taxon>Embryophyta</taxon>
        <taxon>Tracheophyta</taxon>
        <taxon>Spermatophyta</taxon>
        <taxon>Magnoliopsida</taxon>
        <taxon>eudicotyledons</taxon>
        <taxon>Gunneridae</taxon>
        <taxon>Pentapetalae</taxon>
        <taxon>rosids</taxon>
        <taxon>malvids</taxon>
        <taxon>Malvales</taxon>
        <taxon>Malvaceae</taxon>
        <taxon>Malvoideae</taxon>
        <taxon>Hibiscus</taxon>
    </lineage>
</organism>
<evidence type="ECO:0000256" key="1">
    <source>
        <dbReference type="ARBA" id="ARBA00003732"/>
    </source>
</evidence>
<keyword evidence="2" id="KW-0479">Metal-binding</keyword>
<dbReference type="Pfam" id="PF01754">
    <property type="entry name" value="zf-A20"/>
    <property type="match status" value="1"/>
</dbReference>
<sequence length="152" mass="16678">METVKSGSEKEESKDLSGKILVTDSIATEFKSISIIEAMGSEHNEGTSFPPSKPRLCVNGCGFFGMASNTNLCSKCYRDLRAGEEQAVQVKATMEKSLRVKTKKEGEVLDLSRVGSFSTIVEQQPAVVIADHKPTELKAANRCFIKTLVFWI</sequence>
<dbReference type="SUPFAM" id="SSF57716">
    <property type="entry name" value="Glucocorticoid receptor-like (DNA-binding domain)"/>
    <property type="match status" value="1"/>
</dbReference>
<dbReference type="EMBL" id="JBBPBN010000001">
    <property type="protein sequence ID" value="KAK9046432.1"/>
    <property type="molecule type" value="Genomic_DNA"/>
</dbReference>
<proteinExistence type="predicted"/>
<dbReference type="PROSITE" id="PS51036">
    <property type="entry name" value="ZF_A20"/>
    <property type="match status" value="1"/>
</dbReference>
<evidence type="ECO:0000256" key="2">
    <source>
        <dbReference type="ARBA" id="ARBA00022723"/>
    </source>
</evidence>